<dbReference type="InterPro" id="IPR014030">
    <property type="entry name" value="Ketoacyl_synth_N"/>
</dbReference>
<dbReference type="SUPFAM" id="SSF55048">
    <property type="entry name" value="Probable ACP-binding domain of malonyl-CoA ACP transacylase"/>
    <property type="match status" value="3"/>
</dbReference>
<dbReference type="GO" id="GO:0033068">
    <property type="term" value="P:macrolide biosynthetic process"/>
    <property type="evidence" value="ECO:0007669"/>
    <property type="project" value="UniProtKB-ARBA"/>
</dbReference>
<dbReference type="PANTHER" id="PTHR43775:SF51">
    <property type="entry name" value="INACTIVE PHENOLPHTHIOCEROL SYNTHESIS POLYKETIDE SYNTHASE TYPE I PKS1-RELATED"/>
    <property type="match status" value="1"/>
</dbReference>
<dbReference type="InterPro" id="IPR057326">
    <property type="entry name" value="KR_dom"/>
</dbReference>
<dbReference type="InterPro" id="IPR032821">
    <property type="entry name" value="PKS_assoc"/>
</dbReference>
<dbReference type="PROSITE" id="PS00012">
    <property type="entry name" value="PHOSPHOPANTETHEINE"/>
    <property type="match status" value="2"/>
</dbReference>
<dbReference type="SUPFAM" id="SSF47336">
    <property type="entry name" value="ACP-like"/>
    <property type="match status" value="3"/>
</dbReference>
<reference evidence="10" key="2">
    <citation type="submission" date="2020-09" db="EMBL/GenBank/DDBJ databases">
        <authorList>
            <person name="Sun Q."/>
            <person name="Ohkuma M."/>
        </authorList>
    </citation>
    <scope>NUCLEOTIDE SEQUENCE</scope>
    <source>
        <strain evidence="10">JCM 4386</strain>
    </source>
</reference>
<evidence type="ECO:0000256" key="2">
    <source>
        <dbReference type="ARBA" id="ARBA00022553"/>
    </source>
</evidence>
<name>A0A918FSZ5_9ACTN</name>
<dbReference type="SMART" id="SM00822">
    <property type="entry name" value="PKS_KR"/>
    <property type="match status" value="2"/>
</dbReference>
<feature type="region of interest" description="Disordered" evidence="7">
    <location>
        <begin position="3052"/>
        <end position="3072"/>
    </location>
</feature>
<dbReference type="Gene3D" id="3.40.366.10">
    <property type="entry name" value="Malonyl-Coenzyme A Acyl Carrier Protein, domain 2"/>
    <property type="match status" value="3"/>
</dbReference>
<evidence type="ECO:0000313" key="11">
    <source>
        <dbReference type="Proteomes" id="UP000606194"/>
    </source>
</evidence>
<dbReference type="InterPro" id="IPR016036">
    <property type="entry name" value="Malonyl_transacylase_ACP-bd"/>
</dbReference>
<dbReference type="InterPro" id="IPR020806">
    <property type="entry name" value="PKS_PP-bd"/>
</dbReference>
<evidence type="ECO:0000256" key="3">
    <source>
        <dbReference type="ARBA" id="ARBA00022679"/>
    </source>
</evidence>
<accession>A0A918FSZ5</accession>
<evidence type="ECO:0000256" key="6">
    <source>
        <dbReference type="ARBA" id="ARBA00023315"/>
    </source>
</evidence>
<feature type="domain" description="Carrier" evidence="8">
    <location>
        <begin position="1462"/>
        <end position="1537"/>
    </location>
</feature>
<protein>
    <recommendedName>
        <fullName evidence="12">SDR family NAD(P)-dependent oxidoreductase</fullName>
    </recommendedName>
</protein>
<dbReference type="FunFam" id="3.40.366.10:FF:000002">
    <property type="entry name" value="Probable polyketide synthase 2"/>
    <property type="match status" value="2"/>
</dbReference>
<evidence type="ECO:0000256" key="7">
    <source>
        <dbReference type="SAM" id="MobiDB-lite"/>
    </source>
</evidence>
<dbReference type="Pfam" id="PF18369">
    <property type="entry name" value="PKS_DE"/>
    <property type="match status" value="3"/>
</dbReference>
<evidence type="ECO:0000256" key="1">
    <source>
        <dbReference type="ARBA" id="ARBA00022450"/>
    </source>
</evidence>
<sequence>MTDAPANQEVVAALRDALKETSRLRRENQSLQARAGEGIAVVGMACRLPGGVVSPEGLWDLVSSGGEGVSGFPVDRGWDLEALFDADPERPGTSYTRFGGFLHDAGEFDAEFFGISPREALAMDPQQRVLLESVWEAVERAGIDPSSLRGSRTGVFAGVFGFRDPHLGTPSDSSEGRRLTGGAASVLSGRVSYALGLEGPAVTVDTACSSSLVALHLAVQSLRSGECSLAVVGGVTVMSSPGTFVEFSRQRGLSVDGRCRSFSASADGTGWSEGVGVLVLERLSDARRGGRGVSAVVRGSAVNQDGASNGLTAPSGRAQERVMREALAGAGLGAGEVDVVEAHGTGTRLGDPIEARALLAVYGQGRERPLWLGSLKSNVGHTQAAAGVSGVIKMVLAMRHGVLPRTLHVEEPTPHVDWSAGRVELLVEAREWPGGEGRPRRAGVSSFGISGTNAHVILEEAPPVDLPAGLPDPAVPHDLPVPLLLSARTPQALREQAGRLLPFLRGPGTPLRDLGFSLLTARSLFDHRAVVCGADRQTVVDAVTALAAGSPSPDVAEGEAALDGSVAFVFPGQGSQWAGMAAGLLDSSAVFAARMAECEAALAPFVDWSLTEAVRSGRAWEGVDVVQPALFAVMVSLAQVWRSFGVVPDAVVGHSQGEIAAAVVAGALSLEDGARVVALRSRVLDSLAGRGGMVSLALPPDRVRELVAERPGLSLAALNAPTAAVVSGDPAALDGLLADCEARGVRARRVDVDYASHCDHVEEIREELLDALAGLRPVRSPVPVYSTVADGGWLDTERMDADYWYRNLRETVAFEPAVRALAAAGFTAFVEVSPHPVLTMGVSETVQDTGAVALGTLRRGEGGMQRVLRSLAEAFAHGVPVDWSPFFDGTGARTADLPTYPFQRSRYWLNPPTAADPGPAADAADAGLWQEIESEDTGTVARSLGVAPDAAGEVLPALSAWRERRLGERRAGALRHRVAWRPVSLAASAVLPGRWIVVRPRQAGGQDGVVALAAAGAEPVVVTAGGPDDDRAALAEALRAALADGPAAGVLSLLADEERPHPAHADVPGGLALTLALVQALGDAGSTAPLWVATRGLVAVGGGERPGAWTQAAVAGLGRTVALERPDQWGGLVDLPAEVDERAGGRLCAVLAQVTDEDQVAVRSSGVFGRRILPVTGRREVAQSPAPHGTVLLTGGTGGVGAHVARDLAARGAEHLLLVGRRGPAAPGADALRAELTGLGARVTIAACDAADGAALRELLETVPADAPLTTVIHAAGVLDDGTLDTLDPGRLASLMRVKVTAARALHEATAELEPTAFVVFTSFMGVLGSAGQGNYAAANAALDALVAQRRAAGLPGTAVAWGAWAGGGLVEAGTAERLKSLGIAAMDPGDAVRAYRAALADDDELAVVADVDWERFRQAVGLPGGALLSALPSRTAPAAQDSRERPVRGELAALPAAERVRHVTELVRTHAAAVLRHRTGSDIPAARAFAELGFDSLTAVELRNRIGAATGLRLPATVLFDHPTPRALAAHLLTELAPGDAGPDTADPAAATGATHADAHDEPVAVIGIGCRFPGAHGPEAFWELLREGRDVIADWPADRGWDTARLYHPDPDRPGTAYSRSGGFLTDVAGFDAAFFGISPREALAMDPQQRLLLETCWETVEHAGIDPASLRGRPVGVYVGTNGQDYALRLDGAPDVSEGHALTGNTASVLSGRVSYALGLDGPALTVDTACSSSLVTLHLAAQALRRGECAQALAGGVTVMSTPKLFVEFSRQRGLAPDGRCKAFGAGADGTGWAEGVGMLLLERLSDAERHGHRVLAVLRGTAVNQDGASNGLTAPNGPAQQRVIRAALADARLTPDDVDAVEAHGTGTRLGDPIEAQALQSVYGEGRSAERPVRLGSVKSNIGHTQAAAGVAGVIKMTLALRHGVLPATLHADEPSPHVDWATAGLRLLTEPTPWPRTDRPRRAGVSSFGISGTNAHVIVEQAPAVPAGPPPRPLRPRPARPLPLLLSARTPAALRAQAARLSAHLDAHPGLQLPDVARALAGRSAHGHRAALTTDDRTAARAALDVLAAGEPAAAVLTGTAAPGRTAFLFPGQGSQRPAAGARLYREEPVFARALDDVLTHFTPHLDAPLRELLFAADGSPEARLLDRTRYTQPALFALEVALSRLLGHRGVVPDLLLGHSVGELTAAHVAGVLDLPDACALVAARGALMEQLPDGGAMVAVEATEDEVAGRPDGAVAVAAVNGPRSVVLSGDEDAVLAVAAAFRARGRRTRRLPVSHAFHSPRMDGMLDAFREVAAGLSYAEPRIPVVSNLTGRAATAQELSSPDFWVRHVRSTVRFLDGVRALADAGATTFLEAGPGGALCALLAECLPGGEAIPLLPKDRPEGPAVLDALARLHVRGVAVDWTAGADDAPSVGHVDLPTYPFQHERFWPQPTSPGGADPLWDLIGRADAPAVAETLGLAEHAPLRDVLPALTAWRSRHEEEAEAARHHHRVDWRPLPALGAARLGGAWLLVAPDDADDAGDAVEELVAACGRALGEHGARVSVLRTAPEPAAPELARRLADDVTGVLSLTGRLPLTVRLLQALGDHGSRARLWCVTSGAVATAPDEAPDPEQAQVWGLGRVAALEHPDRWGGLVDLPAHPDAAALAALCACLGGEAGPEDQIAVRRSGPLGRRIVPAAPAAAPAWTPRGTVLVTGGTGGIGAHAARWLAARGAEHLVLTGRRGPRAPGAAELRAELEAAGTRVTIEACDVADRSRLGALLDRLEADGDTPRAVFHAAGTVTDTRIEHCTPERLRAELAAKADGADHLHDLLAGTPLDAFVLFSSIAGVWGSGGQGAYAAANAHLDALAARRAAAGLTATSVAWGPWQDTGMAAGEAGRALSRHGLTGLAPAVALGALGRILGAGETHAVVADVDWARFVPVFTSVRPSPLLEPVTADPRETSGRREDAETWLERLTALPGAEGRRLLVGLVSQEAARILGHASADGVDPDRPLREIGFDSITAVELRNRLVRATGLNLPVTALFDHPTGTDLAHRIHADLTGTGSTDADTAARPPVDVREGDLDRAGDPLAVVAMACRFPGGVCTPEDLWRLLADEVDAIGPLPADRGWDTNETFPTSGGGFLDEAGDFDAAFFGISPREALAMDPQQRLLLEVSWEVLERAGIDPLTVRGSRGGVFVGVASQGYGNGAGPGAASDEVEGHLLSGNVTSVASGRIAYTLGLEGPAVTVDTACSSSLVALHLAGQALRSGDCSFALVGGAAVMAAPDVFLEFAKQGGLSADGRCRSFADGADGTGWGEGAGVLLVERLSEARRNGHPVLAVVRGTAVNQDGASNGLTAPNGLAQQRVVRQALSSAGLHAEDVDAVEAHGTGTALGDPVEAQALLATYGQGRERPLWLGSLKSNIGHTQAAAGVAGVIKTVLAMRQGVLPRTLHADTPTPQVEWSTGAVRLLDRARPWPETGRPRRAGVSAFGMSGTNAHVVLESADPVRAVPAADEAMPAAPAEPDPAPAEQEASDPAEVASSALPTGAPEPRAADPAEAPAVPLPWLLSARTPAALHDQARRLHDHLTAHPDLAPADIARTLATGRSALPHRAAVIGADRAGLLAGLAAVAAGPAAPVQGSARGGARTVFVFPGQGSQWAGMAVELLDSAPEFAAQIAACERALAPHVDWSLREVLGSVTELERVDVVQPALFAVMVALAAQWRAAGVRPDAVVGHSQGEIAAACVAGVLTLEDAAMIVALRSRALRRLSGTGGMASLAIGEERARALMAPFGERVCVAAVNGPDAVVAAGEPDALDGLVAACRADAVRARLIPVDYAAHSAQVEQVRDDLLTALAGVRPRPGDVPLYSTVTGERIDATELTADYWYRNLREPVAFDRATDRLLADGHDLFVETSPHPVLIAGVDGTADRAGRPATAVGTLRRDDGGPGRLLTSLAEAWSAGAEVAWPRLLLHSAPGAQRVDLPTYAFQRTRYWLPSPGRAARADGPADGAFWAAVTEGDPARLAAALGADPGQAPESFGPALREVLPVLSGWRRAREEQRALDAFGYRLSWQPLPEPAPAAPAGDWLVVVPEGHADLPPAGACLDALRLGGARVRTVTADPAAPGDVFRAVSETVTASDTGVLSLLALDGRPAPGSAAALTATLELLRALDATGAPAPLWCVTCGAVAVHPDEPLTRPGQAPLWGLGQVLGLEQPQRWGGIADLPADPGPDEVRLLAGLLGGGHEDDHLAVRADGAHVRRLVRPSPAAAPASDGWSPAGGAVLVTGGTGALDADLARRFAADGARHVVLATGGEPPSGLREELAALGAALTVAPTPADLPRLLSTLPAEAPLKAVVHHADAPAAPGTALADLTPEALEENVRQTLGPVPDLVRLLAPETAVAVLCPLSGVWGAAREAAATSAYAGLRALLRAAGGRRFLMAVGGLDPRSEQTERPLPAAAVARALGRALRGAGPDPVLADVRWDRIVAAVPTDRALRLLAGLPEAAVDARSGEQETGAGELAARLAPLDEPARRRLLLDLVADHAAAVLGHPDRRSVPPDQAFSAVGFDSMLAVQFRNRLRAATGLPLAATAVFDHPTPLALAGHLHEGLCGLPDAPAPALAELDALEAALTAADPGAPGADGIGARLQNLMRVWARRTAPEDRPSDAEDIGSASADELFELLDNNFGMA</sequence>
<dbReference type="Gene3D" id="3.40.47.10">
    <property type="match status" value="3"/>
</dbReference>
<feature type="compositionally biased region" description="Low complexity" evidence="7">
    <location>
        <begin position="3517"/>
        <end position="3527"/>
    </location>
</feature>
<dbReference type="RefSeq" id="WP_190148442.1">
    <property type="nucleotide sequence ID" value="NZ_BMTL01000005.1"/>
</dbReference>
<dbReference type="EMBL" id="BMTL01000005">
    <property type="protein sequence ID" value="GGR76733.1"/>
    <property type="molecule type" value="Genomic_DNA"/>
</dbReference>
<dbReference type="Pfam" id="PF08659">
    <property type="entry name" value="KR"/>
    <property type="match status" value="3"/>
</dbReference>
<keyword evidence="2" id="KW-0597">Phosphoprotein</keyword>
<dbReference type="NCBIfam" id="NF045894">
    <property type="entry name" value="PKS_plus_SDR"/>
    <property type="match status" value="3"/>
</dbReference>
<keyword evidence="1" id="KW-0596">Phosphopantetheine</keyword>
<dbReference type="Pfam" id="PF00698">
    <property type="entry name" value="Acyl_transf_1"/>
    <property type="match status" value="3"/>
</dbReference>
<dbReference type="InterPro" id="IPR020841">
    <property type="entry name" value="PKS_Beta-ketoAc_synthase_dom"/>
</dbReference>
<dbReference type="PROSITE" id="PS50075">
    <property type="entry name" value="CARRIER"/>
    <property type="match status" value="3"/>
</dbReference>
<dbReference type="SUPFAM" id="SSF52151">
    <property type="entry name" value="FabD/lysophospholipase-like"/>
    <property type="match status" value="3"/>
</dbReference>
<dbReference type="SUPFAM" id="SSF53901">
    <property type="entry name" value="Thiolase-like"/>
    <property type="match status" value="3"/>
</dbReference>
<dbReference type="InterPro" id="IPR036291">
    <property type="entry name" value="NAD(P)-bd_dom_sf"/>
</dbReference>
<evidence type="ECO:0008006" key="12">
    <source>
        <dbReference type="Google" id="ProtNLM"/>
    </source>
</evidence>
<keyword evidence="4" id="KW-0045">Antibiotic biosynthesis</keyword>
<dbReference type="Pfam" id="PF00109">
    <property type="entry name" value="ketoacyl-synt"/>
    <property type="match status" value="3"/>
</dbReference>
<dbReference type="InterPro" id="IPR036736">
    <property type="entry name" value="ACP-like_sf"/>
</dbReference>
<dbReference type="Pfam" id="PF00550">
    <property type="entry name" value="PP-binding"/>
    <property type="match status" value="3"/>
</dbReference>
<dbReference type="PANTHER" id="PTHR43775">
    <property type="entry name" value="FATTY ACID SYNTHASE"/>
    <property type="match status" value="1"/>
</dbReference>
<evidence type="ECO:0000256" key="5">
    <source>
        <dbReference type="ARBA" id="ARBA00023268"/>
    </source>
</evidence>
<dbReference type="InterPro" id="IPR050091">
    <property type="entry name" value="PKS_NRPS_Biosynth_Enz"/>
</dbReference>
<dbReference type="InterPro" id="IPR014043">
    <property type="entry name" value="Acyl_transferase_dom"/>
</dbReference>
<proteinExistence type="predicted"/>
<dbReference type="InterPro" id="IPR016039">
    <property type="entry name" value="Thiolase-like"/>
</dbReference>
<dbReference type="InterPro" id="IPR018201">
    <property type="entry name" value="Ketoacyl_synth_AS"/>
</dbReference>
<dbReference type="InterPro" id="IPR014031">
    <property type="entry name" value="Ketoacyl_synth_C"/>
</dbReference>
<feature type="region of interest" description="Disordered" evidence="7">
    <location>
        <begin position="3503"/>
        <end position="3546"/>
    </location>
</feature>
<dbReference type="SMART" id="SM00825">
    <property type="entry name" value="PKS_KS"/>
    <property type="match status" value="3"/>
</dbReference>
<dbReference type="InterPro" id="IPR013968">
    <property type="entry name" value="PKS_KR"/>
</dbReference>
<feature type="compositionally biased region" description="Low complexity" evidence="7">
    <location>
        <begin position="3052"/>
        <end position="3061"/>
    </location>
</feature>
<dbReference type="CDD" id="cd08952">
    <property type="entry name" value="KR_1_SDR_x"/>
    <property type="match status" value="3"/>
</dbReference>
<keyword evidence="3" id="KW-0808">Transferase</keyword>
<dbReference type="InterPro" id="IPR009081">
    <property type="entry name" value="PP-bd_ACP"/>
</dbReference>
<dbReference type="InterPro" id="IPR006162">
    <property type="entry name" value="Ppantetheine_attach_site"/>
</dbReference>
<dbReference type="Gene3D" id="3.40.50.11460">
    <property type="match status" value="1"/>
</dbReference>
<dbReference type="SMART" id="SM01294">
    <property type="entry name" value="PKS_PP_betabranch"/>
    <property type="match status" value="3"/>
</dbReference>
<evidence type="ECO:0000259" key="9">
    <source>
        <dbReference type="PROSITE" id="PS52004"/>
    </source>
</evidence>
<feature type="domain" description="Carrier" evidence="8">
    <location>
        <begin position="2974"/>
        <end position="3049"/>
    </location>
</feature>
<dbReference type="GO" id="GO:0004312">
    <property type="term" value="F:fatty acid synthase activity"/>
    <property type="evidence" value="ECO:0007669"/>
    <property type="project" value="TreeGrafter"/>
</dbReference>
<feature type="domain" description="Ketosynthase family 3 (KS3)" evidence="9">
    <location>
        <begin position="3076"/>
        <end position="3492"/>
    </location>
</feature>
<dbReference type="FunFam" id="3.40.47.10:FF:000019">
    <property type="entry name" value="Polyketide synthase type I"/>
    <property type="match status" value="3"/>
</dbReference>
<dbReference type="SMART" id="SM00823">
    <property type="entry name" value="PKS_PP"/>
    <property type="match status" value="3"/>
</dbReference>
<feature type="domain" description="Ketosynthase family 3 (KS3)" evidence="9">
    <location>
        <begin position="1562"/>
        <end position="1987"/>
    </location>
</feature>
<feature type="domain" description="Carrier" evidence="8">
    <location>
        <begin position="4525"/>
        <end position="4600"/>
    </location>
</feature>
<dbReference type="Pfam" id="PF02801">
    <property type="entry name" value="Ketoacyl-synt_C"/>
    <property type="match status" value="3"/>
</dbReference>
<dbReference type="Gene3D" id="6.10.140.1830">
    <property type="match status" value="2"/>
</dbReference>
<dbReference type="InterPro" id="IPR001227">
    <property type="entry name" value="Ac_transferase_dom_sf"/>
</dbReference>
<evidence type="ECO:0000259" key="8">
    <source>
        <dbReference type="PROSITE" id="PS50075"/>
    </source>
</evidence>
<reference evidence="10" key="1">
    <citation type="journal article" date="2014" name="Int. J. Syst. Evol. Microbiol.">
        <title>Complete genome sequence of Corynebacterium casei LMG S-19264T (=DSM 44701T), isolated from a smear-ripened cheese.</title>
        <authorList>
            <consortium name="US DOE Joint Genome Institute (JGI-PGF)"/>
            <person name="Walter F."/>
            <person name="Albersmeier A."/>
            <person name="Kalinowski J."/>
            <person name="Ruckert C."/>
        </authorList>
    </citation>
    <scope>NUCLEOTIDE SEQUENCE</scope>
    <source>
        <strain evidence="10">JCM 4386</strain>
    </source>
</reference>
<dbReference type="GO" id="GO:0006633">
    <property type="term" value="P:fatty acid biosynthetic process"/>
    <property type="evidence" value="ECO:0007669"/>
    <property type="project" value="InterPro"/>
</dbReference>
<dbReference type="FunFam" id="1.10.1200.10:FF:000007">
    <property type="entry name" value="Probable polyketide synthase pks17"/>
    <property type="match status" value="3"/>
</dbReference>
<dbReference type="Gene3D" id="3.40.50.720">
    <property type="entry name" value="NAD(P)-binding Rossmann-like Domain"/>
    <property type="match status" value="3"/>
</dbReference>
<feature type="domain" description="Ketosynthase family 3 (KS3)" evidence="9">
    <location>
        <begin position="36"/>
        <end position="460"/>
    </location>
</feature>
<dbReference type="Pfam" id="PF22621">
    <property type="entry name" value="CurL-like_PKS_C"/>
    <property type="match status" value="1"/>
</dbReference>
<organism evidence="10 11">
    <name type="scientific">Streptomyces humidus</name>
    <dbReference type="NCBI Taxonomy" id="52259"/>
    <lineage>
        <taxon>Bacteria</taxon>
        <taxon>Bacillati</taxon>
        <taxon>Actinomycetota</taxon>
        <taxon>Actinomycetes</taxon>
        <taxon>Kitasatosporales</taxon>
        <taxon>Streptomycetaceae</taxon>
        <taxon>Streptomyces</taxon>
    </lineage>
</organism>
<dbReference type="PROSITE" id="PS00606">
    <property type="entry name" value="KS3_1"/>
    <property type="match status" value="3"/>
</dbReference>
<evidence type="ECO:0000256" key="4">
    <source>
        <dbReference type="ARBA" id="ARBA00023194"/>
    </source>
</evidence>
<dbReference type="InterPro" id="IPR041618">
    <property type="entry name" value="PKS_DE"/>
</dbReference>
<gene>
    <name evidence="10" type="ORF">GCM10010269_14920</name>
</gene>
<dbReference type="CDD" id="cd00833">
    <property type="entry name" value="PKS"/>
    <property type="match status" value="3"/>
</dbReference>
<dbReference type="InterPro" id="IPR016035">
    <property type="entry name" value="Acyl_Trfase/lysoPLipase"/>
</dbReference>
<dbReference type="PROSITE" id="PS52004">
    <property type="entry name" value="KS3_2"/>
    <property type="match status" value="3"/>
</dbReference>
<dbReference type="Proteomes" id="UP000606194">
    <property type="component" value="Unassembled WGS sequence"/>
</dbReference>
<dbReference type="SUPFAM" id="SSF51735">
    <property type="entry name" value="NAD(P)-binding Rossmann-fold domains"/>
    <property type="match status" value="6"/>
</dbReference>
<evidence type="ECO:0000313" key="10">
    <source>
        <dbReference type="EMBL" id="GGR76733.1"/>
    </source>
</evidence>
<keyword evidence="6" id="KW-0012">Acyltransferase</keyword>
<dbReference type="GO" id="GO:0004315">
    <property type="term" value="F:3-oxoacyl-[acyl-carrier-protein] synthase activity"/>
    <property type="evidence" value="ECO:0007669"/>
    <property type="project" value="InterPro"/>
</dbReference>
<dbReference type="GO" id="GO:0031177">
    <property type="term" value="F:phosphopantetheine binding"/>
    <property type="evidence" value="ECO:0007669"/>
    <property type="project" value="InterPro"/>
</dbReference>
<keyword evidence="11" id="KW-1185">Reference proteome</keyword>
<dbReference type="SMART" id="SM00827">
    <property type="entry name" value="PKS_AT"/>
    <property type="match status" value="3"/>
</dbReference>
<keyword evidence="5" id="KW-0511">Multifunctional enzyme</keyword>
<dbReference type="Pfam" id="PF16197">
    <property type="entry name" value="KAsynt_C_assoc"/>
    <property type="match status" value="3"/>
</dbReference>
<comment type="caution">
    <text evidence="10">The sequence shown here is derived from an EMBL/GenBank/DDBJ whole genome shotgun (WGS) entry which is preliminary data.</text>
</comment>
<dbReference type="Gene3D" id="3.30.70.3290">
    <property type="match status" value="3"/>
</dbReference>
<dbReference type="Gene3D" id="1.10.1200.10">
    <property type="entry name" value="ACP-like"/>
    <property type="match status" value="3"/>
</dbReference>